<proteinExistence type="predicted"/>
<dbReference type="OrthoDB" id="6630698at2759"/>
<comment type="caution">
    <text evidence="1">The sequence shown here is derived from an EMBL/GenBank/DDBJ whole genome shotgun (WGS) entry which is preliminary data.</text>
</comment>
<reference evidence="1 2" key="1">
    <citation type="submission" date="2019-08" db="EMBL/GenBank/DDBJ databases">
        <title>The genome of the soybean aphid Biotype 1, its phylome, world population structure and adaptation to the North American continent.</title>
        <authorList>
            <person name="Giordano R."/>
            <person name="Donthu R.K."/>
            <person name="Hernandez A.G."/>
            <person name="Wright C.L."/>
            <person name="Zimin A.V."/>
        </authorList>
    </citation>
    <scope>NUCLEOTIDE SEQUENCE [LARGE SCALE GENOMIC DNA]</scope>
    <source>
        <tissue evidence="1">Whole aphids</tissue>
    </source>
</reference>
<organism evidence="1 2">
    <name type="scientific">Aphis glycines</name>
    <name type="common">Soybean aphid</name>
    <dbReference type="NCBI Taxonomy" id="307491"/>
    <lineage>
        <taxon>Eukaryota</taxon>
        <taxon>Metazoa</taxon>
        <taxon>Ecdysozoa</taxon>
        <taxon>Arthropoda</taxon>
        <taxon>Hexapoda</taxon>
        <taxon>Insecta</taxon>
        <taxon>Pterygota</taxon>
        <taxon>Neoptera</taxon>
        <taxon>Paraneoptera</taxon>
        <taxon>Hemiptera</taxon>
        <taxon>Sternorrhyncha</taxon>
        <taxon>Aphidomorpha</taxon>
        <taxon>Aphidoidea</taxon>
        <taxon>Aphididae</taxon>
        <taxon>Aphidini</taxon>
        <taxon>Aphis</taxon>
        <taxon>Aphis</taxon>
    </lineage>
</organism>
<dbReference type="AlphaFoldDB" id="A0A6G0STR9"/>
<keyword evidence="2" id="KW-1185">Reference proteome</keyword>
<name>A0A6G0STR9_APHGL</name>
<dbReference type="EMBL" id="VYZN01002982">
    <property type="protein sequence ID" value="KAE9521364.1"/>
    <property type="molecule type" value="Genomic_DNA"/>
</dbReference>
<protein>
    <submittedName>
        <fullName evidence="1">Uncharacterized protein</fullName>
    </submittedName>
</protein>
<dbReference type="PANTHER" id="PTHR47018:SF4">
    <property type="match status" value="1"/>
</dbReference>
<evidence type="ECO:0000313" key="1">
    <source>
        <dbReference type="EMBL" id="KAE9521364.1"/>
    </source>
</evidence>
<gene>
    <name evidence="1" type="ORF">AGLY_018244</name>
</gene>
<evidence type="ECO:0000313" key="2">
    <source>
        <dbReference type="Proteomes" id="UP000475862"/>
    </source>
</evidence>
<dbReference type="Proteomes" id="UP000475862">
    <property type="component" value="Unassembled WGS sequence"/>
</dbReference>
<sequence length="481" mass="55208">MSVQKTCLICSNGEEVEKVVLFNDNSKEKFNSSLKIRQKNSFKYCDILVPEVFNSHDGYHIKCYRKFTALPSILLNQLPNASTSSSPVCEINNRSNQSTKLIEGNASIFKSVCIFCEKTRKKHNRKAQILHVCEIKNFELSIKHYMNEMNDVSIQTKLSNIDFVAKEVKYHNICRVAYQNKYNQFYDSKKKNEDHLNFQKSPWHINRNFHNIADGLFVDSSITSQHLEDKLKRTFENKVKFEVLNNKKIILHIDVPLSNVSFSDLKNNSELLNENLPENVSTEDLIKGECSLPDKLINFITHLVGGPNIRRRNSDETRLKVESLASDLVYAVTNGRVKPSKQITLGITLKSLTSSRKVIDILNRYNQYTSYNVIEELETELTYSSINQLGLCPPGVLLSPKLPTGVTFDNFDRFVETSNGKDTLHDTVGILYQNEPEENTYGTIFQQLPLPSIQNTSDIITDINNINIEKKIKKKEERLRL</sequence>
<accession>A0A6G0STR9</accession>
<dbReference type="PANTHER" id="PTHR47018">
    <property type="entry name" value="CXC DOMAIN-CONTAINING PROTEIN-RELATED"/>
    <property type="match status" value="1"/>
</dbReference>